<keyword evidence="4" id="KW-1185">Reference proteome</keyword>
<dbReference type="Gene3D" id="3.40.50.1110">
    <property type="entry name" value="SGNH hydrolase"/>
    <property type="match status" value="1"/>
</dbReference>
<feature type="domain" description="SGNH hydrolase-type esterase" evidence="2">
    <location>
        <begin position="64"/>
        <end position="239"/>
    </location>
</feature>
<evidence type="ECO:0000313" key="4">
    <source>
        <dbReference type="Proteomes" id="UP000316988"/>
    </source>
</evidence>
<keyword evidence="1" id="KW-0472">Membrane</keyword>
<protein>
    <submittedName>
        <fullName evidence="3">SGNH/GDSL hydrolase family protein</fullName>
    </submittedName>
</protein>
<accession>A0A554RWX7</accession>
<dbReference type="RefSeq" id="WP_143914175.1">
    <property type="nucleotide sequence ID" value="NZ_VLNT01000013.1"/>
</dbReference>
<dbReference type="EMBL" id="VLNT01000013">
    <property type="protein sequence ID" value="TSD58608.1"/>
    <property type="molecule type" value="Genomic_DNA"/>
</dbReference>
<dbReference type="AlphaFoldDB" id="A0A554RWX7"/>
<evidence type="ECO:0000259" key="2">
    <source>
        <dbReference type="Pfam" id="PF13472"/>
    </source>
</evidence>
<feature type="transmembrane region" description="Helical" evidence="1">
    <location>
        <begin position="12"/>
        <end position="31"/>
    </location>
</feature>
<dbReference type="Proteomes" id="UP000316988">
    <property type="component" value="Unassembled WGS sequence"/>
</dbReference>
<dbReference type="OrthoDB" id="9804395at2"/>
<dbReference type="CDD" id="cd01836">
    <property type="entry name" value="FeeA_FeeB_like"/>
    <property type="match status" value="1"/>
</dbReference>
<dbReference type="InterPro" id="IPR051532">
    <property type="entry name" value="Ester_Hydrolysis_Enzymes"/>
</dbReference>
<dbReference type="PANTHER" id="PTHR30383:SF5">
    <property type="entry name" value="SGNH HYDROLASE-TYPE ESTERASE DOMAIN-CONTAINING PROTEIN"/>
    <property type="match status" value="1"/>
</dbReference>
<name>A0A554RWX7_9ACTN</name>
<dbReference type="InterPro" id="IPR013830">
    <property type="entry name" value="SGNH_hydro"/>
</dbReference>
<gene>
    <name evidence="3" type="ORF">FNM00_14020</name>
</gene>
<keyword evidence="1" id="KW-0812">Transmembrane</keyword>
<evidence type="ECO:0000256" key="1">
    <source>
        <dbReference type="SAM" id="Phobius"/>
    </source>
</evidence>
<organism evidence="3 4">
    <name type="scientific">Aeromicrobium piscarium</name>
    <dbReference type="NCBI Taxonomy" id="2590901"/>
    <lineage>
        <taxon>Bacteria</taxon>
        <taxon>Bacillati</taxon>
        <taxon>Actinomycetota</taxon>
        <taxon>Actinomycetes</taxon>
        <taxon>Propionibacteriales</taxon>
        <taxon>Nocardioidaceae</taxon>
        <taxon>Aeromicrobium</taxon>
    </lineage>
</organism>
<evidence type="ECO:0000313" key="3">
    <source>
        <dbReference type="EMBL" id="TSD58608.1"/>
    </source>
</evidence>
<sequence>MALPDKTTKAAAGALVALSGLYGLLIGEVLLARKRIGTTDEVPPLSDGVYGVDFPGTPLRVLLMGDSAAVGYGMKQADQTPAALIGFGLSHLIDTPVDIATVAKVGARSSHLREQVAEGRSHRPDLAIIIIGANDVTHQVPPRRAGRLLAAAIAELRSLGADVVVGTCPDLGTVKQLPQPLRVAARILSRKMARGQLVATLAAGGRAVTLADLLGPLFVSKGDVLFGEDRFHPSDVGYATMVSFLNAGAAASWRERRSEDYTGAPRDYMSVARAATEASEHGGTQVVRDGRLARVLRRRR</sequence>
<proteinExistence type="predicted"/>
<reference evidence="3 4" key="1">
    <citation type="submission" date="2019-07" db="EMBL/GenBank/DDBJ databases">
        <authorList>
            <person name="Zhao L.H."/>
        </authorList>
    </citation>
    <scope>NUCLEOTIDE SEQUENCE [LARGE SCALE GENOMIC DNA]</scope>
    <source>
        <strain evidence="3 4">Co35</strain>
    </source>
</reference>
<keyword evidence="3" id="KW-0378">Hydrolase</keyword>
<keyword evidence="1" id="KW-1133">Transmembrane helix</keyword>
<dbReference type="SUPFAM" id="SSF52266">
    <property type="entry name" value="SGNH hydrolase"/>
    <property type="match status" value="1"/>
</dbReference>
<dbReference type="Pfam" id="PF13472">
    <property type="entry name" value="Lipase_GDSL_2"/>
    <property type="match status" value="1"/>
</dbReference>
<dbReference type="PANTHER" id="PTHR30383">
    <property type="entry name" value="THIOESTERASE 1/PROTEASE 1/LYSOPHOSPHOLIPASE L1"/>
    <property type="match status" value="1"/>
</dbReference>
<dbReference type="InterPro" id="IPR036514">
    <property type="entry name" value="SGNH_hydro_sf"/>
</dbReference>
<comment type="caution">
    <text evidence="3">The sequence shown here is derived from an EMBL/GenBank/DDBJ whole genome shotgun (WGS) entry which is preliminary data.</text>
</comment>
<dbReference type="GO" id="GO:0004622">
    <property type="term" value="F:phosphatidylcholine lysophospholipase activity"/>
    <property type="evidence" value="ECO:0007669"/>
    <property type="project" value="TreeGrafter"/>
</dbReference>